<organism evidence="1 2">
    <name type="scientific">Echinicola strongylocentroti</name>
    <dbReference type="NCBI Taxonomy" id="1795355"/>
    <lineage>
        <taxon>Bacteria</taxon>
        <taxon>Pseudomonadati</taxon>
        <taxon>Bacteroidota</taxon>
        <taxon>Cytophagia</taxon>
        <taxon>Cytophagales</taxon>
        <taxon>Cyclobacteriaceae</taxon>
        <taxon>Echinicola</taxon>
    </lineage>
</organism>
<accession>A0A2Z4IN56</accession>
<name>A0A2Z4IN56_9BACT</name>
<dbReference type="Proteomes" id="UP000248688">
    <property type="component" value="Chromosome"/>
</dbReference>
<dbReference type="KEGG" id="est:DN752_19610"/>
<dbReference type="AlphaFoldDB" id="A0A2Z4IN56"/>
<reference evidence="1 2" key="1">
    <citation type="submission" date="2018-06" db="EMBL/GenBank/DDBJ databases">
        <title>Echinicola strongylocentroti sp. nov., isolated from a sea urchin Strongylocentrotus intermedius.</title>
        <authorList>
            <person name="Bae S.S."/>
        </authorList>
    </citation>
    <scope>NUCLEOTIDE SEQUENCE [LARGE SCALE GENOMIC DNA]</scope>
    <source>
        <strain evidence="1 2">MEBiC08714</strain>
    </source>
</reference>
<evidence type="ECO:0000313" key="2">
    <source>
        <dbReference type="Proteomes" id="UP000248688"/>
    </source>
</evidence>
<dbReference type="EMBL" id="CP030041">
    <property type="protein sequence ID" value="AWW32169.1"/>
    <property type="molecule type" value="Genomic_DNA"/>
</dbReference>
<keyword evidence="2" id="KW-1185">Reference proteome</keyword>
<evidence type="ECO:0000313" key="1">
    <source>
        <dbReference type="EMBL" id="AWW32169.1"/>
    </source>
</evidence>
<protein>
    <submittedName>
        <fullName evidence="1">Uncharacterized protein</fullName>
    </submittedName>
</protein>
<gene>
    <name evidence="1" type="ORF">DN752_19610</name>
</gene>
<dbReference type="RefSeq" id="WP_112785542.1">
    <property type="nucleotide sequence ID" value="NZ_CP030041.1"/>
</dbReference>
<sequence length="61" mass="6639">MPKIKVEIVKPIGGLGYFKGDTAEIEQKEADKYLKKGMVKAVMEGAKTTVTVKKEAAKGKK</sequence>
<proteinExistence type="predicted"/>